<feature type="domain" description="C2H2-type" evidence="8">
    <location>
        <begin position="89"/>
        <end position="111"/>
    </location>
</feature>
<evidence type="ECO:0000256" key="5">
    <source>
        <dbReference type="ARBA" id="ARBA00022833"/>
    </source>
</evidence>
<feature type="domain" description="C2H2-type" evidence="8">
    <location>
        <begin position="201"/>
        <end position="221"/>
    </location>
</feature>
<dbReference type="SUPFAM" id="SSF57667">
    <property type="entry name" value="beta-beta-alpha zinc fingers"/>
    <property type="match status" value="2"/>
</dbReference>
<dbReference type="InterPro" id="IPR036236">
    <property type="entry name" value="Znf_C2H2_sf"/>
</dbReference>
<sequence length="257" mass="29957">EVFMAAQEAVSAHRDSQGPPIDEDKMDVMFPALPLDKPNDMFVHDKIGEKMADRYRLETPAFCSKCGKSYYRKDALQRHMKECGRVPPLSCSMCSYRTFRKDNLMRHSMKHMKVSLTEQDPDAPQPLFPFTPQDLVHNQPQILESRVRLETEDLAAEEKVDEPETMLEERSDEELTAETSSQDHSPDQEKIIDRRRLDNPVGCDTCGKVYYWKGALRRHMKECGRDPPMICTFCTYRTFRKDNLLSHLFRKHNVLQN</sequence>
<protein>
    <recommendedName>
        <fullName evidence="8">C2H2-type domain-containing protein</fullName>
    </recommendedName>
</protein>
<dbReference type="Pfam" id="PF00096">
    <property type="entry name" value="zf-C2H2"/>
    <property type="match status" value="1"/>
</dbReference>
<keyword evidence="2" id="KW-0479">Metal-binding</keyword>
<feature type="compositionally biased region" description="Acidic residues" evidence="7">
    <location>
        <begin position="154"/>
        <end position="176"/>
    </location>
</feature>
<keyword evidence="6" id="KW-0539">Nucleus</keyword>
<keyword evidence="5" id="KW-0862">Zinc</keyword>
<feature type="domain" description="C2H2-type" evidence="8">
    <location>
        <begin position="229"/>
        <end position="252"/>
    </location>
</feature>
<dbReference type="SMART" id="SM00355">
    <property type="entry name" value="ZnF_C2H2"/>
    <property type="match status" value="4"/>
</dbReference>
<evidence type="ECO:0000313" key="9">
    <source>
        <dbReference type="EMBL" id="JAS76479.1"/>
    </source>
</evidence>
<dbReference type="EMBL" id="GECU01031227">
    <property type="protein sequence ID" value="JAS76479.1"/>
    <property type="molecule type" value="Transcribed_RNA"/>
</dbReference>
<dbReference type="PANTHER" id="PTHR24406">
    <property type="entry name" value="TRANSCRIPTIONAL REPRESSOR CTCFL-RELATED"/>
    <property type="match status" value="1"/>
</dbReference>
<evidence type="ECO:0000256" key="4">
    <source>
        <dbReference type="ARBA" id="ARBA00022771"/>
    </source>
</evidence>
<dbReference type="InterPro" id="IPR050888">
    <property type="entry name" value="ZnF_C2H2-type_TF"/>
</dbReference>
<proteinExistence type="predicted"/>
<evidence type="ECO:0000256" key="6">
    <source>
        <dbReference type="ARBA" id="ARBA00023242"/>
    </source>
</evidence>
<evidence type="ECO:0000256" key="7">
    <source>
        <dbReference type="SAM" id="MobiDB-lite"/>
    </source>
</evidence>
<evidence type="ECO:0000256" key="3">
    <source>
        <dbReference type="ARBA" id="ARBA00022737"/>
    </source>
</evidence>
<comment type="subcellular location">
    <subcellularLocation>
        <location evidence="1">Nucleus</location>
    </subcellularLocation>
</comment>
<keyword evidence="4" id="KW-0863">Zinc-finger</keyword>
<organism evidence="9">
    <name type="scientific">Homalodisca liturata</name>
    <dbReference type="NCBI Taxonomy" id="320908"/>
    <lineage>
        <taxon>Eukaryota</taxon>
        <taxon>Metazoa</taxon>
        <taxon>Ecdysozoa</taxon>
        <taxon>Arthropoda</taxon>
        <taxon>Hexapoda</taxon>
        <taxon>Insecta</taxon>
        <taxon>Pterygota</taxon>
        <taxon>Neoptera</taxon>
        <taxon>Paraneoptera</taxon>
        <taxon>Hemiptera</taxon>
        <taxon>Auchenorrhyncha</taxon>
        <taxon>Membracoidea</taxon>
        <taxon>Cicadellidae</taxon>
        <taxon>Cicadellinae</taxon>
        <taxon>Proconiini</taxon>
        <taxon>Homalodisca</taxon>
    </lineage>
</organism>
<name>A0A1B6HP73_9HEMI</name>
<evidence type="ECO:0000256" key="1">
    <source>
        <dbReference type="ARBA" id="ARBA00004123"/>
    </source>
</evidence>
<reference evidence="9" key="1">
    <citation type="submission" date="2015-11" db="EMBL/GenBank/DDBJ databases">
        <title>De novo transcriptome assembly of four potential Pierce s Disease insect vectors from Arizona vineyards.</title>
        <authorList>
            <person name="Tassone E.E."/>
        </authorList>
    </citation>
    <scope>NUCLEOTIDE SEQUENCE</scope>
</reference>
<evidence type="ECO:0000259" key="8">
    <source>
        <dbReference type="SMART" id="SM00355"/>
    </source>
</evidence>
<dbReference type="GO" id="GO:0005634">
    <property type="term" value="C:nucleus"/>
    <property type="evidence" value="ECO:0007669"/>
    <property type="project" value="UniProtKB-SubCell"/>
</dbReference>
<accession>A0A1B6HP73</accession>
<dbReference type="InterPro" id="IPR013087">
    <property type="entry name" value="Znf_C2H2_type"/>
</dbReference>
<feature type="non-terminal residue" evidence="9">
    <location>
        <position position="1"/>
    </location>
</feature>
<evidence type="ECO:0000256" key="2">
    <source>
        <dbReference type="ARBA" id="ARBA00022723"/>
    </source>
</evidence>
<dbReference type="GO" id="GO:0008270">
    <property type="term" value="F:zinc ion binding"/>
    <property type="evidence" value="ECO:0007669"/>
    <property type="project" value="UniProtKB-KW"/>
</dbReference>
<gene>
    <name evidence="9" type="ORF">g.152</name>
</gene>
<dbReference type="Gene3D" id="3.30.160.60">
    <property type="entry name" value="Classic Zinc Finger"/>
    <property type="match status" value="2"/>
</dbReference>
<keyword evidence="3" id="KW-0677">Repeat</keyword>
<feature type="domain" description="C2H2-type" evidence="8">
    <location>
        <begin position="61"/>
        <end position="81"/>
    </location>
</feature>
<dbReference type="AlphaFoldDB" id="A0A1B6HP73"/>
<feature type="region of interest" description="Disordered" evidence="7">
    <location>
        <begin position="154"/>
        <end position="191"/>
    </location>
</feature>